<keyword evidence="5" id="KW-0239">DNA-directed DNA polymerase</keyword>
<sequence>MAGAGAAKPRAARGASARPGVPVAAAELVERFGRGELPATLYLEGPDEGLKAALLAELRHAWRRAAPEAPTARVFRAAEVEIEQLLAAFHGSSLFTPRELLLVLGAEELGRSERRLTALAQGLARPAGGTHLVLVESAAETARKSLEPLRAACAVRCVAMPPARAALLAWGARRMAREDITLAPLTLEAVVDACEGDAATFFDELEKLVAWAGPAGRLGRDDVAAILRPVIGADLPDYLAAVAAGDPALAAQRLSRLLAAGVSEGTVLFALTNLTGGALGGWARYRDLSLALGRRLRPGDLLRCLDGLYRAEAAWKGGRADALAVLEQATRVVAGSA</sequence>
<accession>A0A538UAB4</accession>
<keyword evidence="4" id="KW-0235">DNA replication</keyword>
<protein>
    <recommendedName>
        <fullName evidence="1">DNA-directed DNA polymerase</fullName>
        <ecNumber evidence="1">2.7.7.7</ecNumber>
    </recommendedName>
</protein>
<dbReference type="GO" id="GO:0003887">
    <property type="term" value="F:DNA-directed DNA polymerase activity"/>
    <property type="evidence" value="ECO:0007669"/>
    <property type="project" value="UniProtKB-KW"/>
</dbReference>
<dbReference type="AlphaFoldDB" id="A0A538UAB4"/>
<evidence type="ECO:0000256" key="3">
    <source>
        <dbReference type="ARBA" id="ARBA00022695"/>
    </source>
</evidence>
<dbReference type="Gene3D" id="3.40.50.300">
    <property type="entry name" value="P-loop containing nucleotide triphosphate hydrolases"/>
    <property type="match status" value="1"/>
</dbReference>
<dbReference type="GO" id="GO:0003677">
    <property type="term" value="F:DNA binding"/>
    <property type="evidence" value="ECO:0007669"/>
    <property type="project" value="InterPro"/>
</dbReference>
<dbReference type="InterPro" id="IPR008921">
    <property type="entry name" value="DNA_pol3_clamp-load_cplx_C"/>
</dbReference>
<dbReference type="GO" id="GO:0009360">
    <property type="term" value="C:DNA polymerase III complex"/>
    <property type="evidence" value="ECO:0007669"/>
    <property type="project" value="TreeGrafter"/>
</dbReference>
<dbReference type="SUPFAM" id="SSF48019">
    <property type="entry name" value="post-AAA+ oligomerization domain-like"/>
    <property type="match status" value="1"/>
</dbReference>
<evidence type="ECO:0000256" key="5">
    <source>
        <dbReference type="ARBA" id="ARBA00022932"/>
    </source>
</evidence>
<dbReference type="GO" id="GO:0006261">
    <property type="term" value="P:DNA-templated DNA replication"/>
    <property type="evidence" value="ECO:0007669"/>
    <property type="project" value="TreeGrafter"/>
</dbReference>
<dbReference type="PANTHER" id="PTHR34388">
    <property type="entry name" value="DNA POLYMERASE III SUBUNIT DELTA"/>
    <property type="match status" value="1"/>
</dbReference>
<dbReference type="InterPro" id="IPR005790">
    <property type="entry name" value="DNA_polIII_delta"/>
</dbReference>
<keyword evidence="2" id="KW-0808">Transferase</keyword>
<dbReference type="Gene3D" id="1.10.8.60">
    <property type="match status" value="1"/>
</dbReference>
<evidence type="ECO:0000256" key="6">
    <source>
        <dbReference type="ARBA" id="ARBA00034754"/>
    </source>
</evidence>
<evidence type="ECO:0000256" key="1">
    <source>
        <dbReference type="ARBA" id="ARBA00012417"/>
    </source>
</evidence>
<organism evidence="8 9">
    <name type="scientific">Eiseniibacteriota bacterium</name>
    <dbReference type="NCBI Taxonomy" id="2212470"/>
    <lineage>
        <taxon>Bacteria</taxon>
        <taxon>Candidatus Eiseniibacteriota</taxon>
    </lineage>
</organism>
<dbReference type="InterPro" id="IPR027417">
    <property type="entry name" value="P-loop_NTPase"/>
</dbReference>
<proteinExistence type="inferred from homology"/>
<evidence type="ECO:0000313" key="8">
    <source>
        <dbReference type="EMBL" id="TMQ72853.1"/>
    </source>
</evidence>
<gene>
    <name evidence="8" type="ORF">E6K81_06205</name>
</gene>
<dbReference type="EMBL" id="VBPB01000090">
    <property type="protein sequence ID" value="TMQ72853.1"/>
    <property type="molecule type" value="Genomic_DNA"/>
</dbReference>
<name>A0A538UAB4_UNCEI</name>
<keyword evidence="3" id="KW-0548">Nucleotidyltransferase</keyword>
<comment type="similarity">
    <text evidence="6">Belongs to the DNA polymerase HolA subunit family.</text>
</comment>
<dbReference type="PANTHER" id="PTHR34388:SF1">
    <property type="entry name" value="DNA POLYMERASE III SUBUNIT DELTA"/>
    <property type="match status" value="1"/>
</dbReference>
<comment type="caution">
    <text evidence="8">The sequence shown here is derived from an EMBL/GenBank/DDBJ whole genome shotgun (WGS) entry which is preliminary data.</text>
</comment>
<reference evidence="8 9" key="1">
    <citation type="journal article" date="2019" name="Nat. Microbiol.">
        <title>Mediterranean grassland soil C-N compound turnover is dependent on rainfall and depth, and is mediated by genomically divergent microorganisms.</title>
        <authorList>
            <person name="Diamond S."/>
            <person name="Andeer P.F."/>
            <person name="Li Z."/>
            <person name="Crits-Christoph A."/>
            <person name="Burstein D."/>
            <person name="Anantharaman K."/>
            <person name="Lane K.R."/>
            <person name="Thomas B.C."/>
            <person name="Pan C."/>
            <person name="Northen T.R."/>
            <person name="Banfield J.F."/>
        </authorList>
    </citation>
    <scope>NUCLEOTIDE SEQUENCE [LARGE SCALE GENOMIC DNA]</scope>
    <source>
        <strain evidence="8">WS_11</strain>
    </source>
</reference>
<dbReference type="EC" id="2.7.7.7" evidence="1"/>
<evidence type="ECO:0000256" key="2">
    <source>
        <dbReference type="ARBA" id="ARBA00022679"/>
    </source>
</evidence>
<comment type="catalytic activity">
    <reaction evidence="7">
        <text>DNA(n) + a 2'-deoxyribonucleoside 5'-triphosphate = DNA(n+1) + diphosphate</text>
        <dbReference type="Rhea" id="RHEA:22508"/>
        <dbReference type="Rhea" id="RHEA-COMP:17339"/>
        <dbReference type="Rhea" id="RHEA-COMP:17340"/>
        <dbReference type="ChEBI" id="CHEBI:33019"/>
        <dbReference type="ChEBI" id="CHEBI:61560"/>
        <dbReference type="ChEBI" id="CHEBI:173112"/>
        <dbReference type="EC" id="2.7.7.7"/>
    </reaction>
</comment>
<dbReference type="Proteomes" id="UP000319771">
    <property type="component" value="Unassembled WGS sequence"/>
</dbReference>
<evidence type="ECO:0000256" key="7">
    <source>
        <dbReference type="ARBA" id="ARBA00049244"/>
    </source>
</evidence>
<evidence type="ECO:0000256" key="4">
    <source>
        <dbReference type="ARBA" id="ARBA00022705"/>
    </source>
</evidence>
<evidence type="ECO:0000313" key="9">
    <source>
        <dbReference type="Proteomes" id="UP000319771"/>
    </source>
</evidence>